<protein>
    <submittedName>
        <fullName evidence="1">Uncharacterized protein</fullName>
    </submittedName>
</protein>
<dbReference type="EMBL" id="JX649890">
    <property type="protein sequence ID" value="AGC72039.1"/>
    <property type="molecule type" value="Genomic_DNA"/>
</dbReference>
<accession>L7VWS0</accession>
<dbReference type="AlphaFoldDB" id="L7VWS0"/>
<sequence>MVVVPSSLLAAPKAASVWVCDVQGLWVSLVSVCPSCRIQAE</sequence>
<proteinExistence type="predicted"/>
<reference evidence="1" key="1">
    <citation type="submission" date="2012-09" db="EMBL/GenBank/DDBJ databases">
        <title>Metagenomic Characterization of a Microbial Community in Wastewater Detects High Levels of Antibiotic Resistance.</title>
        <authorList>
            <person name="Abrams M."/>
            <person name="Caldwell A."/>
            <person name="Vandaei E."/>
            <person name="Lee W."/>
            <person name="Perrott J."/>
            <person name="Khan S.Y."/>
            <person name="Ta J."/>
            <person name="Romero D."/>
            <person name="Nguyen V."/>
            <person name="Pourmand N."/>
            <person name="Ouverney C.C."/>
        </authorList>
    </citation>
    <scope>NUCLEOTIDE SEQUENCE</scope>
</reference>
<name>L7VWS0_9BACT</name>
<evidence type="ECO:0000313" key="1">
    <source>
        <dbReference type="EMBL" id="AGC72039.1"/>
    </source>
</evidence>
<organism evidence="1">
    <name type="scientific">uncultured bacterium A1Q1_fos_500</name>
    <dbReference type="NCBI Taxonomy" id="1256579"/>
    <lineage>
        <taxon>Bacteria</taxon>
        <taxon>environmental samples</taxon>
    </lineage>
</organism>